<dbReference type="SUPFAM" id="SSF56112">
    <property type="entry name" value="Protein kinase-like (PK-like)"/>
    <property type="match status" value="1"/>
</dbReference>
<organism evidence="2">
    <name type="scientific">Phytophthora nicotianae</name>
    <name type="common">Potato buckeye rot agent</name>
    <name type="synonym">Phytophthora parasitica</name>
    <dbReference type="NCBI Taxonomy" id="4792"/>
    <lineage>
        <taxon>Eukaryota</taxon>
        <taxon>Sar</taxon>
        <taxon>Stramenopiles</taxon>
        <taxon>Oomycota</taxon>
        <taxon>Peronosporomycetes</taxon>
        <taxon>Peronosporales</taxon>
        <taxon>Peronosporaceae</taxon>
        <taxon>Phytophthora</taxon>
    </lineage>
</organism>
<proteinExistence type="predicted"/>
<feature type="domain" description="Protein kinase" evidence="1">
    <location>
        <begin position="1"/>
        <end position="68"/>
    </location>
</feature>
<dbReference type="Proteomes" id="UP000053236">
    <property type="component" value="Unassembled WGS sequence"/>
</dbReference>
<dbReference type="InterPro" id="IPR000719">
    <property type="entry name" value="Prot_kinase_dom"/>
</dbReference>
<dbReference type="EMBL" id="KI687161">
    <property type="protein sequence ID" value="ETK82775.1"/>
    <property type="molecule type" value="Genomic_DNA"/>
</dbReference>
<dbReference type="Gene3D" id="1.10.510.10">
    <property type="entry name" value="Transferase(Phosphotransferase) domain 1"/>
    <property type="match status" value="1"/>
</dbReference>
<feature type="non-terminal residue" evidence="2">
    <location>
        <position position="1"/>
    </location>
</feature>
<reference evidence="2" key="1">
    <citation type="submission" date="2013-11" db="EMBL/GenBank/DDBJ databases">
        <title>The Genome Sequence of Phytophthora parasitica CJ02B3.</title>
        <authorList>
            <consortium name="The Broad Institute Genomics Platform"/>
            <person name="Russ C."/>
            <person name="Tyler B."/>
            <person name="Panabieres F."/>
            <person name="Shan W."/>
            <person name="Tripathy S."/>
            <person name="Grunwald N."/>
            <person name="Machado M."/>
            <person name="Johnson C.S."/>
            <person name="Arredondo F."/>
            <person name="Hong C."/>
            <person name="Coffey M."/>
            <person name="Young S.K."/>
            <person name="Zeng Q."/>
            <person name="Gargeya S."/>
            <person name="Fitzgerald M."/>
            <person name="Abouelleil A."/>
            <person name="Alvarado L."/>
            <person name="Chapman S.B."/>
            <person name="Gainer-Dewar J."/>
            <person name="Goldberg J."/>
            <person name="Griggs A."/>
            <person name="Gujja S."/>
            <person name="Hansen M."/>
            <person name="Howarth C."/>
            <person name="Imamovic A."/>
            <person name="Ireland A."/>
            <person name="Larimer J."/>
            <person name="McCowan C."/>
            <person name="Murphy C."/>
            <person name="Pearson M."/>
            <person name="Poon T.W."/>
            <person name="Priest M."/>
            <person name="Roberts A."/>
            <person name="Saif S."/>
            <person name="Shea T."/>
            <person name="Sykes S."/>
            <person name="Wortman J."/>
            <person name="Nusbaum C."/>
            <person name="Birren B."/>
        </authorList>
    </citation>
    <scope>NUCLEOTIDE SEQUENCE [LARGE SCALE GENOMIC DNA]</scope>
    <source>
        <strain evidence="2">CJ02B3</strain>
    </source>
</reference>
<dbReference type="GO" id="GO:0005524">
    <property type="term" value="F:ATP binding"/>
    <property type="evidence" value="ECO:0007669"/>
    <property type="project" value="InterPro"/>
</dbReference>
<accession>W2GKF4</accession>
<dbReference type="PROSITE" id="PS50011">
    <property type="entry name" value="PROTEIN_KINASE_DOM"/>
    <property type="match status" value="1"/>
</dbReference>
<dbReference type="GO" id="GO:0004672">
    <property type="term" value="F:protein kinase activity"/>
    <property type="evidence" value="ECO:0007669"/>
    <property type="project" value="InterPro"/>
</dbReference>
<sequence>QLKEFNILLVKDYSAKLSLFSNSHYVKLSPLDNECKIFAAPEILRGEQSSERWDLYAFGVVLVEIDGI</sequence>
<protein>
    <recommendedName>
        <fullName evidence="1">Protein kinase domain-containing protein</fullName>
    </recommendedName>
</protein>
<dbReference type="InterPro" id="IPR011009">
    <property type="entry name" value="Kinase-like_dom_sf"/>
</dbReference>
<gene>
    <name evidence="2" type="ORF">L915_11915</name>
</gene>
<evidence type="ECO:0000259" key="1">
    <source>
        <dbReference type="PROSITE" id="PS50011"/>
    </source>
</evidence>
<evidence type="ECO:0000313" key="2">
    <source>
        <dbReference type="EMBL" id="ETK82775.1"/>
    </source>
</evidence>
<name>W2GKF4_PHYNI</name>
<dbReference type="AlphaFoldDB" id="W2GKF4"/>